<gene>
    <name evidence="1" type="ORF">FHS52_000354</name>
    <name evidence="2" type="ORF">GRI59_04810</name>
</gene>
<evidence type="ECO:0000313" key="1">
    <source>
        <dbReference type="EMBL" id="MBB3774411.1"/>
    </source>
</evidence>
<name>A0A6I4UHI5_9SPHN</name>
<evidence type="ECO:0000313" key="4">
    <source>
        <dbReference type="Proteomes" id="UP000548685"/>
    </source>
</evidence>
<reference evidence="2 3" key="1">
    <citation type="submission" date="2019-12" db="EMBL/GenBank/DDBJ databases">
        <title>Genomic-based taxomic classification of the family Erythrobacteraceae.</title>
        <authorList>
            <person name="Xu L."/>
        </authorList>
    </citation>
    <scope>NUCLEOTIDE SEQUENCE [LARGE SCALE GENOMIC DNA]</scope>
    <source>
        <strain evidence="2 3">JCM 10282</strain>
    </source>
</reference>
<organism evidence="2 3">
    <name type="scientific">Erythrobacter ramosus</name>
    <dbReference type="NCBI Taxonomy" id="35811"/>
    <lineage>
        <taxon>Bacteria</taxon>
        <taxon>Pseudomonadati</taxon>
        <taxon>Pseudomonadota</taxon>
        <taxon>Alphaproteobacteria</taxon>
        <taxon>Sphingomonadales</taxon>
        <taxon>Erythrobacteraceae</taxon>
        <taxon>Erythrobacter/Porphyrobacter group</taxon>
        <taxon>Erythrobacter</taxon>
    </lineage>
</organism>
<comment type="caution">
    <text evidence="2">The sequence shown here is derived from an EMBL/GenBank/DDBJ whole genome shotgun (WGS) entry which is preliminary data.</text>
</comment>
<reference evidence="1 4" key="2">
    <citation type="submission" date="2020-08" db="EMBL/GenBank/DDBJ databases">
        <title>Genomic Encyclopedia of Type Strains, Phase IV (KMG-IV): sequencing the most valuable type-strain genomes for metagenomic binning, comparative biology and taxonomic classification.</title>
        <authorList>
            <person name="Goeker M."/>
        </authorList>
    </citation>
    <scope>NUCLEOTIDE SEQUENCE [LARGE SCALE GENOMIC DNA]</scope>
    <source>
        <strain evidence="1 4">DSM 8510</strain>
    </source>
</reference>
<dbReference type="Proteomes" id="UP000430021">
    <property type="component" value="Unassembled WGS sequence"/>
</dbReference>
<keyword evidence="4" id="KW-1185">Reference proteome</keyword>
<dbReference type="Proteomes" id="UP000548685">
    <property type="component" value="Unassembled WGS sequence"/>
</dbReference>
<dbReference type="EMBL" id="JACICE010000001">
    <property type="protein sequence ID" value="MBB3774411.1"/>
    <property type="molecule type" value="Genomic_DNA"/>
</dbReference>
<evidence type="ECO:0000313" key="2">
    <source>
        <dbReference type="EMBL" id="MXP37938.1"/>
    </source>
</evidence>
<dbReference type="RefSeq" id="WP_160760028.1">
    <property type="nucleotide sequence ID" value="NZ_BAAADZ010000002.1"/>
</dbReference>
<protein>
    <submittedName>
        <fullName evidence="2">Uncharacterized protein</fullName>
    </submittedName>
</protein>
<sequence>MKASPIPVQLTAMLPSAQLPMPVIGVSPTRPARFLVQRYCADWAMWQAAIKLEQFLSLVRRMVT</sequence>
<accession>A0A6I4UHI5</accession>
<proteinExistence type="predicted"/>
<dbReference type="EMBL" id="WTYB01000001">
    <property type="protein sequence ID" value="MXP37938.1"/>
    <property type="molecule type" value="Genomic_DNA"/>
</dbReference>
<dbReference type="AlphaFoldDB" id="A0A6I4UHI5"/>
<evidence type="ECO:0000313" key="3">
    <source>
        <dbReference type="Proteomes" id="UP000430021"/>
    </source>
</evidence>